<evidence type="ECO:0000313" key="9">
    <source>
        <dbReference type="EMBL" id="KAJ3993979.1"/>
    </source>
</evidence>
<evidence type="ECO:0000313" key="10">
    <source>
        <dbReference type="Proteomes" id="UP001163828"/>
    </source>
</evidence>
<comment type="catalytic activity">
    <reaction evidence="7">
        <text>heme b + 3 reduced [NADPH--hemoprotein reductase] + 3 O2 = biliverdin IXalpha + CO + Fe(2+) + 3 oxidized [NADPH--hemoprotein reductase] + 3 H2O + H(+)</text>
        <dbReference type="Rhea" id="RHEA:21764"/>
        <dbReference type="Rhea" id="RHEA-COMP:11964"/>
        <dbReference type="Rhea" id="RHEA-COMP:11965"/>
        <dbReference type="ChEBI" id="CHEBI:15377"/>
        <dbReference type="ChEBI" id="CHEBI:15378"/>
        <dbReference type="ChEBI" id="CHEBI:15379"/>
        <dbReference type="ChEBI" id="CHEBI:17245"/>
        <dbReference type="ChEBI" id="CHEBI:29033"/>
        <dbReference type="ChEBI" id="CHEBI:57618"/>
        <dbReference type="ChEBI" id="CHEBI:57991"/>
        <dbReference type="ChEBI" id="CHEBI:58210"/>
        <dbReference type="ChEBI" id="CHEBI:60344"/>
        <dbReference type="EC" id="1.14.14.18"/>
    </reaction>
</comment>
<organism evidence="9 10">
    <name type="scientific">Lentinula boryana</name>
    <dbReference type="NCBI Taxonomy" id="40481"/>
    <lineage>
        <taxon>Eukaryota</taxon>
        <taxon>Fungi</taxon>
        <taxon>Dikarya</taxon>
        <taxon>Basidiomycota</taxon>
        <taxon>Agaricomycotina</taxon>
        <taxon>Agaricomycetes</taxon>
        <taxon>Agaricomycetidae</taxon>
        <taxon>Agaricales</taxon>
        <taxon>Marasmiineae</taxon>
        <taxon>Omphalotaceae</taxon>
        <taxon>Lentinula</taxon>
    </lineage>
</organism>
<evidence type="ECO:0000256" key="6">
    <source>
        <dbReference type="ARBA" id="ARBA00023004"/>
    </source>
</evidence>
<keyword evidence="8" id="KW-1133">Transmembrane helix</keyword>
<dbReference type="SUPFAM" id="SSF48613">
    <property type="entry name" value="Heme oxygenase-like"/>
    <property type="match status" value="1"/>
</dbReference>
<evidence type="ECO:0000256" key="8">
    <source>
        <dbReference type="SAM" id="Phobius"/>
    </source>
</evidence>
<dbReference type="PIRSF" id="PIRSF000343">
    <property type="entry name" value="Haem_Oase"/>
    <property type="match status" value="1"/>
</dbReference>
<protein>
    <recommendedName>
        <fullName evidence="2">heme oxygenase (biliverdin-producing)</fullName>
        <ecNumber evidence="2">1.14.14.18</ecNumber>
    </recommendedName>
</protein>
<dbReference type="InterPro" id="IPR016084">
    <property type="entry name" value="Haem_Oase-like_multi-hlx"/>
</dbReference>
<dbReference type="EMBL" id="MU790730">
    <property type="protein sequence ID" value="KAJ3993979.1"/>
    <property type="molecule type" value="Genomic_DNA"/>
</dbReference>
<keyword evidence="6" id="KW-0408">Iron</keyword>
<comment type="caution">
    <text evidence="9">The sequence shown here is derived from an EMBL/GenBank/DDBJ whole genome shotgun (WGS) entry which is preliminary data.</text>
</comment>
<dbReference type="InterPro" id="IPR002051">
    <property type="entry name" value="Haem_Oase"/>
</dbReference>
<keyword evidence="4" id="KW-0479">Metal-binding</keyword>
<dbReference type="InterPro" id="IPR018207">
    <property type="entry name" value="Haem_oxygenase_CS"/>
</dbReference>
<evidence type="ECO:0000256" key="1">
    <source>
        <dbReference type="ARBA" id="ARBA00006134"/>
    </source>
</evidence>
<reference evidence="9" key="1">
    <citation type="submission" date="2022-08" db="EMBL/GenBank/DDBJ databases">
        <authorList>
            <consortium name="DOE Joint Genome Institute"/>
            <person name="Min B."/>
            <person name="Riley R."/>
            <person name="Sierra-Patev S."/>
            <person name="Naranjo-Ortiz M."/>
            <person name="Looney B."/>
            <person name="Konkel Z."/>
            <person name="Slot J.C."/>
            <person name="Sakamoto Y."/>
            <person name="Steenwyk J.L."/>
            <person name="Rokas A."/>
            <person name="Carro J."/>
            <person name="Camarero S."/>
            <person name="Ferreira P."/>
            <person name="Molpeceres G."/>
            <person name="Ruiz-Duenas F.J."/>
            <person name="Serrano A."/>
            <person name="Henrissat B."/>
            <person name="Drula E."/>
            <person name="Hughes K.W."/>
            <person name="Mata J.L."/>
            <person name="Ishikawa N.K."/>
            <person name="Vargas-Isla R."/>
            <person name="Ushijima S."/>
            <person name="Smith C.A."/>
            <person name="Ahrendt S."/>
            <person name="Andreopoulos W."/>
            <person name="He G."/>
            <person name="Labutti K."/>
            <person name="Lipzen A."/>
            <person name="Ng V."/>
            <person name="Sandor L."/>
            <person name="Barry K."/>
            <person name="Martinez A.T."/>
            <person name="Xiao Y."/>
            <person name="Gibbons J.G."/>
            <person name="Terashima K."/>
            <person name="Hibbett D.S."/>
            <person name="Grigoriev I.V."/>
        </authorList>
    </citation>
    <scope>NUCLEOTIDE SEQUENCE</scope>
    <source>
        <strain evidence="9">TFB10827</strain>
    </source>
</reference>
<dbReference type="InterPro" id="IPR016053">
    <property type="entry name" value="Haem_Oase-like"/>
</dbReference>
<feature type="transmembrane region" description="Helical" evidence="8">
    <location>
        <begin position="283"/>
        <end position="307"/>
    </location>
</feature>
<keyword evidence="3" id="KW-0349">Heme</keyword>
<proteinExistence type="inferred from homology"/>
<dbReference type="PANTHER" id="PTHR10720:SF0">
    <property type="entry name" value="HEME OXYGENASE"/>
    <property type="match status" value="1"/>
</dbReference>
<comment type="similarity">
    <text evidence="1">Belongs to the heme oxygenase family.</text>
</comment>
<dbReference type="Pfam" id="PF01126">
    <property type="entry name" value="Heme_oxygenase"/>
    <property type="match status" value="1"/>
</dbReference>
<keyword evidence="10" id="KW-1185">Reference proteome</keyword>
<dbReference type="EC" id="1.14.14.18" evidence="2"/>
<dbReference type="PANTHER" id="PTHR10720">
    <property type="entry name" value="HEME OXYGENASE"/>
    <property type="match status" value="1"/>
</dbReference>
<gene>
    <name evidence="9" type="ORF">F5050DRAFT_1810020</name>
</gene>
<dbReference type="PROSITE" id="PS00593">
    <property type="entry name" value="HEME_OXYGENASE"/>
    <property type="match status" value="1"/>
</dbReference>
<evidence type="ECO:0000256" key="3">
    <source>
        <dbReference type="ARBA" id="ARBA00022617"/>
    </source>
</evidence>
<keyword evidence="8" id="KW-0812">Transmembrane</keyword>
<evidence type="ECO:0000256" key="5">
    <source>
        <dbReference type="ARBA" id="ARBA00023002"/>
    </source>
</evidence>
<dbReference type="Gene3D" id="1.20.910.10">
    <property type="entry name" value="Heme oxygenase-like"/>
    <property type="match status" value="1"/>
</dbReference>
<evidence type="ECO:0000256" key="7">
    <source>
        <dbReference type="ARBA" id="ARBA00048328"/>
    </source>
</evidence>
<keyword evidence="5" id="KW-0560">Oxidoreductase</keyword>
<name>A0ABQ8Q636_9AGAR</name>
<dbReference type="CDD" id="cd19165">
    <property type="entry name" value="HemeO"/>
    <property type="match status" value="1"/>
</dbReference>
<evidence type="ECO:0000256" key="4">
    <source>
        <dbReference type="ARBA" id="ARBA00022723"/>
    </source>
</evidence>
<dbReference type="Proteomes" id="UP001163828">
    <property type="component" value="Unassembled WGS sequence"/>
</dbReference>
<evidence type="ECO:0000256" key="2">
    <source>
        <dbReference type="ARBA" id="ARBA00012360"/>
    </source>
</evidence>
<sequence length="331" mass="36239">MSSSPTLDLTQPLSEILRLSTKEAHDGIAFSPAAAKLSNGELLKEEYVRFLMMLWHVYAALEEGLERHATHPVLEPTYNPTLLKRAPSLSSDIAQLLQVSESTWESHPLHQSLINSPPQAMSAYVERIHAISNSGDPTPLVAHAYVRYLGDLSGGQTIRHSLAKAYNLDEAASEGLSFYAFKELSSSKPASLGEMKRIKDWFRNGMNEGAGDNVAVKGIWVSWPSSHMVPGSHMLFLAAIVQEARDVFHYNGDLFGAILEHPDLDQVQKELPVSPKAHHGSRFAVSSVLAVITAVSVAHFFLVVGGFSGPRGFAKFAAAEQWFTSFWGATM</sequence>
<keyword evidence="8" id="KW-0472">Membrane</keyword>
<accession>A0ABQ8Q636</accession>